<dbReference type="PANTHER" id="PTHR45830">
    <property type="entry name" value="SERPENTINE RECEPTOR, CLASS I"/>
    <property type="match status" value="1"/>
</dbReference>
<organism evidence="3">
    <name type="scientific">Caenorhabditis remanei</name>
    <name type="common">Caenorhabditis vulgaris</name>
    <dbReference type="NCBI Taxonomy" id="31234"/>
    <lineage>
        <taxon>Eukaryota</taxon>
        <taxon>Metazoa</taxon>
        <taxon>Ecdysozoa</taxon>
        <taxon>Nematoda</taxon>
        <taxon>Chromadorea</taxon>
        <taxon>Rhabditida</taxon>
        <taxon>Rhabditina</taxon>
        <taxon>Rhabditomorpha</taxon>
        <taxon>Rhabditoidea</taxon>
        <taxon>Rhabditidae</taxon>
        <taxon>Peloderinae</taxon>
        <taxon>Caenorhabditis</taxon>
    </lineage>
</organism>
<feature type="transmembrane region" description="Helical" evidence="1">
    <location>
        <begin position="92"/>
        <end position="112"/>
    </location>
</feature>
<feature type="transmembrane region" description="Helical" evidence="1">
    <location>
        <begin position="240"/>
        <end position="267"/>
    </location>
</feature>
<dbReference type="InParanoid" id="E3N185"/>
<accession>E3N185</accession>
<keyword evidence="1" id="KW-0472">Membrane</keyword>
<sequence length="311" mass="36404">MLYNVDFSKPYWIISCYHVIGITSLFLNSLGIYLLIFQCKKLETFRFYLLTYLSMCFLTDIHMTLLMQLVPLCPFLSAYVVGILSEWFGVSLHYNLIILYSMIALQFEFLLLSFIQKHQAIARILKTHILPKFVFFIFYFICLVTPSIATTGFNLIRVQKEEQFRHIAEFYPEYLSNFQELSHFDYYIKNSMYVLVIAFMLIFLSLICLILTLTIMDIFRLMSVLKLHISAGTFKKHKDAIRSLIVQITTTILCVSPTSLMVVFVVLELRNAQFLISICLVLFTAHSSINIISLFLFFPPFREYASRYIPL</sequence>
<dbReference type="eggNOG" id="KOG2208">
    <property type="taxonomic scope" value="Eukaryota"/>
</dbReference>
<feature type="transmembrane region" description="Helical" evidence="1">
    <location>
        <begin position="12"/>
        <end position="35"/>
    </location>
</feature>
<evidence type="ECO:0000313" key="2">
    <source>
        <dbReference type="EMBL" id="EFO83162.1"/>
    </source>
</evidence>
<dbReference type="AlphaFoldDB" id="E3N185"/>
<dbReference type="Proteomes" id="UP000008281">
    <property type="component" value="Unassembled WGS sequence"/>
</dbReference>
<dbReference type="PANTHER" id="PTHR45830:SF15">
    <property type="entry name" value="SERPENTINE RECEPTOR, CLASS I"/>
    <property type="match status" value="1"/>
</dbReference>
<feature type="transmembrane region" description="Helical" evidence="1">
    <location>
        <begin position="47"/>
        <end position="72"/>
    </location>
</feature>
<evidence type="ECO:0000256" key="1">
    <source>
        <dbReference type="SAM" id="Phobius"/>
    </source>
</evidence>
<keyword evidence="1" id="KW-1133">Transmembrane helix</keyword>
<dbReference type="InterPro" id="IPR019429">
    <property type="entry name" value="7TM_GPCR_serpentine_rcpt_Sri"/>
</dbReference>
<feature type="transmembrane region" description="Helical" evidence="1">
    <location>
        <begin position="273"/>
        <end position="298"/>
    </location>
</feature>
<evidence type="ECO:0008006" key="4">
    <source>
        <dbReference type="Google" id="ProtNLM"/>
    </source>
</evidence>
<dbReference type="Gene3D" id="1.20.1070.10">
    <property type="entry name" value="Rhodopsin 7-helix transmembrane proteins"/>
    <property type="match status" value="1"/>
</dbReference>
<feature type="transmembrane region" description="Helical" evidence="1">
    <location>
        <begin position="192"/>
        <end position="219"/>
    </location>
</feature>
<proteinExistence type="predicted"/>
<dbReference type="EMBL" id="DS268507">
    <property type="protein sequence ID" value="EFO83162.1"/>
    <property type="molecule type" value="Genomic_DNA"/>
</dbReference>
<dbReference type="Pfam" id="PF10327">
    <property type="entry name" value="7TM_GPCR_Sri"/>
    <property type="match status" value="1"/>
</dbReference>
<keyword evidence="3" id="KW-1185">Reference proteome</keyword>
<feature type="transmembrane region" description="Helical" evidence="1">
    <location>
        <begin position="133"/>
        <end position="156"/>
    </location>
</feature>
<reference evidence="2" key="1">
    <citation type="submission" date="2007-07" db="EMBL/GenBank/DDBJ databases">
        <title>PCAP assembly of the Caenorhabditis remanei genome.</title>
        <authorList>
            <consortium name="The Caenorhabditis remanei Sequencing Consortium"/>
            <person name="Wilson R.K."/>
        </authorList>
    </citation>
    <scope>NUCLEOTIDE SEQUENCE [LARGE SCALE GENOMIC DNA]</scope>
    <source>
        <strain evidence="2">PB4641</strain>
    </source>
</reference>
<dbReference type="SUPFAM" id="SSF81321">
    <property type="entry name" value="Family A G protein-coupled receptor-like"/>
    <property type="match status" value="1"/>
</dbReference>
<dbReference type="HOGENOM" id="CLU_067919_1_0_1"/>
<dbReference type="OMA" id="WAYLEME"/>
<keyword evidence="1" id="KW-0812">Transmembrane</keyword>
<gene>
    <name evidence="2" type="ORF">CRE_31658</name>
</gene>
<evidence type="ECO:0000313" key="3">
    <source>
        <dbReference type="Proteomes" id="UP000008281"/>
    </source>
</evidence>
<protein>
    <recommendedName>
        <fullName evidence="4">Serpentine Receptor, class I</fullName>
    </recommendedName>
</protein>
<name>E3N185_CAERE</name>